<name>A0ABQ4ESZ4_9ACTN</name>
<feature type="domain" description="Prepilin type IV endopeptidase peptidase" evidence="4">
    <location>
        <begin position="132"/>
        <end position="231"/>
    </location>
</feature>
<reference evidence="5 6" key="1">
    <citation type="submission" date="2021-01" db="EMBL/GenBank/DDBJ databases">
        <title>Whole genome shotgun sequence of Plantactinospora mayteni NBRC 109088.</title>
        <authorList>
            <person name="Komaki H."/>
            <person name="Tamura T."/>
        </authorList>
    </citation>
    <scope>NUCLEOTIDE SEQUENCE [LARGE SCALE GENOMIC DNA]</scope>
    <source>
        <strain evidence="5 6">NBRC 109088</strain>
    </source>
</reference>
<dbReference type="InterPro" id="IPR050882">
    <property type="entry name" value="Prepilin_peptidase/N-MTase"/>
</dbReference>
<keyword evidence="3" id="KW-1133">Transmembrane helix</keyword>
<keyword evidence="6" id="KW-1185">Reference proteome</keyword>
<keyword evidence="3" id="KW-0472">Membrane</keyword>
<dbReference type="Gene3D" id="1.20.120.1220">
    <property type="match status" value="1"/>
</dbReference>
<protein>
    <submittedName>
        <fullName evidence="5">Prepilin peptidase</fullName>
    </submittedName>
</protein>
<evidence type="ECO:0000313" key="6">
    <source>
        <dbReference type="Proteomes" id="UP000621500"/>
    </source>
</evidence>
<evidence type="ECO:0000256" key="1">
    <source>
        <dbReference type="ARBA" id="ARBA00005801"/>
    </source>
</evidence>
<organism evidence="5 6">
    <name type="scientific">Plantactinospora mayteni</name>
    <dbReference type="NCBI Taxonomy" id="566021"/>
    <lineage>
        <taxon>Bacteria</taxon>
        <taxon>Bacillati</taxon>
        <taxon>Actinomycetota</taxon>
        <taxon>Actinomycetes</taxon>
        <taxon>Micromonosporales</taxon>
        <taxon>Micromonosporaceae</taxon>
        <taxon>Plantactinospora</taxon>
    </lineage>
</organism>
<sequence>MAGTGAPKQGRSANRDHEVTLRTQCRPGSRWPTRSLALLAVAPVLRWLVAAESVPYGQPRRSACDHCATPVGPAGPLRPLTPSATCAGCGARVGAPPLAVEFALLLAVAAVLVAARPPIESIAFGWWAVCAVPLLFVDVAVHRLPDRLTYAAAAGTLGLLGVAALVDGDFSAWWRAVLAGLGAALFLAGTTLLLGRRGFGLGDAKLALSAVAVLGWLGWPAVVVGALLTFGASALCGLALLATRRIGRGGHLPFGPFLVLGTLATLALS</sequence>
<feature type="transmembrane region" description="Helical" evidence="3">
    <location>
        <begin position="121"/>
        <end position="141"/>
    </location>
</feature>
<feature type="transmembrane region" description="Helical" evidence="3">
    <location>
        <begin position="98"/>
        <end position="115"/>
    </location>
</feature>
<evidence type="ECO:0000256" key="2">
    <source>
        <dbReference type="SAM" id="MobiDB-lite"/>
    </source>
</evidence>
<evidence type="ECO:0000313" key="5">
    <source>
        <dbReference type="EMBL" id="GIG97777.1"/>
    </source>
</evidence>
<feature type="transmembrane region" description="Helical" evidence="3">
    <location>
        <begin position="250"/>
        <end position="268"/>
    </location>
</feature>
<comment type="similarity">
    <text evidence="1">Belongs to the peptidase A24 family.</text>
</comment>
<dbReference type="Proteomes" id="UP000621500">
    <property type="component" value="Unassembled WGS sequence"/>
</dbReference>
<feature type="transmembrane region" description="Helical" evidence="3">
    <location>
        <begin position="172"/>
        <end position="194"/>
    </location>
</feature>
<comment type="caution">
    <text evidence="5">The sequence shown here is derived from an EMBL/GenBank/DDBJ whole genome shotgun (WGS) entry which is preliminary data.</text>
</comment>
<dbReference type="EMBL" id="BONX01000029">
    <property type="protein sequence ID" value="GIG97777.1"/>
    <property type="molecule type" value="Genomic_DNA"/>
</dbReference>
<feature type="transmembrane region" description="Helical" evidence="3">
    <location>
        <begin position="148"/>
        <end position="166"/>
    </location>
</feature>
<gene>
    <name evidence="5" type="ORF">Pma05_43500</name>
</gene>
<dbReference type="PANTHER" id="PTHR30487">
    <property type="entry name" value="TYPE 4 PREPILIN-LIKE PROTEINS LEADER PEPTIDE-PROCESSING ENZYME"/>
    <property type="match status" value="1"/>
</dbReference>
<dbReference type="Pfam" id="PF01478">
    <property type="entry name" value="Peptidase_A24"/>
    <property type="match status" value="1"/>
</dbReference>
<dbReference type="InterPro" id="IPR000045">
    <property type="entry name" value="Prepilin_IV_endopep_pep"/>
</dbReference>
<evidence type="ECO:0000256" key="3">
    <source>
        <dbReference type="SAM" id="Phobius"/>
    </source>
</evidence>
<proteinExistence type="inferred from homology"/>
<accession>A0ABQ4ESZ4</accession>
<evidence type="ECO:0000259" key="4">
    <source>
        <dbReference type="Pfam" id="PF01478"/>
    </source>
</evidence>
<dbReference type="PANTHER" id="PTHR30487:SF0">
    <property type="entry name" value="PREPILIN LEADER PEPTIDASE_N-METHYLTRANSFERASE-RELATED"/>
    <property type="match status" value="1"/>
</dbReference>
<feature type="region of interest" description="Disordered" evidence="2">
    <location>
        <begin position="1"/>
        <end position="26"/>
    </location>
</feature>
<keyword evidence="3" id="KW-0812">Transmembrane</keyword>